<organism evidence="7">
    <name type="scientific">Argopecten irradians</name>
    <name type="common">Bay scallop</name>
    <name type="synonym">Aequipecten irradians</name>
    <dbReference type="NCBI Taxonomy" id="31199"/>
    <lineage>
        <taxon>Eukaryota</taxon>
        <taxon>Metazoa</taxon>
        <taxon>Spiralia</taxon>
        <taxon>Lophotrochozoa</taxon>
        <taxon>Mollusca</taxon>
        <taxon>Bivalvia</taxon>
        <taxon>Autobranchia</taxon>
        <taxon>Pteriomorphia</taxon>
        <taxon>Pectinida</taxon>
        <taxon>Pectinoidea</taxon>
        <taxon>Pectinidae</taxon>
        <taxon>Argopecten</taxon>
    </lineage>
</organism>
<keyword evidence="3" id="KW-0677">Repeat</keyword>
<dbReference type="SMART" id="SM00365">
    <property type="entry name" value="LRR_SD22"/>
    <property type="match status" value="8"/>
</dbReference>
<dbReference type="SMART" id="SM00082">
    <property type="entry name" value="LRRCT"/>
    <property type="match status" value="1"/>
</dbReference>
<feature type="compositionally biased region" description="Polar residues" evidence="4">
    <location>
        <begin position="589"/>
        <end position="605"/>
    </location>
</feature>
<dbReference type="Gene3D" id="3.80.10.10">
    <property type="entry name" value="Ribonuclease Inhibitor"/>
    <property type="match status" value="5"/>
</dbReference>
<dbReference type="InterPro" id="IPR000483">
    <property type="entry name" value="Cys-rich_flank_reg_C"/>
</dbReference>
<evidence type="ECO:0000256" key="1">
    <source>
        <dbReference type="ARBA" id="ARBA00022614"/>
    </source>
</evidence>
<name>A0A2R3SK05_ARGIR</name>
<dbReference type="Pfam" id="PF13855">
    <property type="entry name" value="LRR_8"/>
    <property type="match status" value="4"/>
</dbReference>
<dbReference type="InterPro" id="IPR050541">
    <property type="entry name" value="LRR_TM_domain-containing"/>
</dbReference>
<keyword evidence="2 5" id="KW-0732">Signal</keyword>
<dbReference type="AlphaFoldDB" id="A0A2R3SK05"/>
<dbReference type="SUPFAM" id="SSF52058">
    <property type="entry name" value="L domain-like"/>
    <property type="match status" value="2"/>
</dbReference>
<proteinExistence type="evidence at transcript level"/>
<feature type="compositionally biased region" description="Basic residues" evidence="4">
    <location>
        <begin position="683"/>
        <end position="698"/>
    </location>
</feature>
<evidence type="ECO:0000313" key="7">
    <source>
        <dbReference type="EMBL" id="AVP74321.1"/>
    </source>
</evidence>
<dbReference type="PROSITE" id="PS51450">
    <property type="entry name" value="LRR"/>
    <property type="match status" value="2"/>
</dbReference>
<dbReference type="InterPro" id="IPR003591">
    <property type="entry name" value="Leu-rich_rpt_typical-subtyp"/>
</dbReference>
<dbReference type="GO" id="GO:0005886">
    <property type="term" value="C:plasma membrane"/>
    <property type="evidence" value="ECO:0007669"/>
    <property type="project" value="TreeGrafter"/>
</dbReference>
<feature type="signal peptide" evidence="5">
    <location>
        <begin position="1"/>
        <end position="24"/>
    </location>
</feature>
<sequence length="704" mass="79420">MKTLGGVIQLVVYILWLWVPHVVPCPPQCHSCTGGTANCVQSGLRDIPKNIPEEVEVLDFTGNQITDFNEASFQSLPNVQSLRIPNNGISHIMADSFQNIPHLTQIDLSSNSITAIQDGAFQGLDELSIVTLTNNHLLRLGQPFEGLTSLSSVYLGFNQLTEIEEDDFQTNTMIRMLDLSNNQINRIHPKAFKNLERLRYLILSNNALTHTVDLDFSSNMLQLIDFTKSQLKKVPTGMPYSVADLRLGNNMITDIGDDAFKGIRNLRLLMLENNMLKNISYRALKPLKNLKEVWLSNNQLFYIPQGLPTNLETLYLDNNHVYEIQSHLFLNHSKLRIISLEMNRIQRIYGESFRGLQGVQQINLQFNDISMIPDGTFSDLSALTTLQLSHNPLTSVDHGAFPPQLNSLTLANIASPTVHVSEQFVSALSSINTLNFMNSPSLVSSTLAILVSSGVRLEQVMIMNLQYNEIQSLPEALKESFGSLQQLLLDGNPFHCDRDLIWLKQWMLERQVSFHNTNELECAMPVQLRGRKLADLPDMSFVAVVAKTSEETSPQRPAVQVSRVALKGDIVSVEKSSPQNRGNPVGETARNTGTQAAQQLTQPQETAPLRPKTNPKAKTKTEKAKKKGRKRKGKKNRKKNRKNKKGKRKRRNRGKRHNQLHALRRRRCTRQSDGTIECCRVLKNGKQRCRHKRPKQKSKVTPSP</sequence>
<feature type="region of interest" description="Disordered" evidence="4">
    <location>
        <begin position="572"/>
        <end position="704"/>
    </location>
</feature>
<evidence type="ECO:0000256" key="2">
    <source>
        <dbReference type="ARBA" id="ARBA00022729"/>
    </source>
</evidence>
<keyword evidence="1" id="KW-0433">Leucine-rich repeat</keyword>
<accession>A0A2R3SK05</accession>
<reference evidence="7" key="1">
    <citation type="submission" date="2017-06" db="EMBL/GenBank/DDBJ databases">
        <title>Leucine rich repeat only proteins in Argopecten irradians.</title>
        <authorList>
            <person name="Wang M.Q."/>
        </authorList>
    </citation>
    <scope>NUCLEOTIDE SEQUENCE</scope>
</reference>
<feature type="compositionally biased region" description="Basic residues" evidence="4">
    <location>
        <begin position="613"/>
        <end position="669"/>
    </location>
</feature>
<dbReference type="PANTHER" id="PTHR24369">
    <property type="entry name" value="ANTIGEN BSP, PUTATIVE-RELATED"/>
    <property type="match status" value="1"/>
</dbReference>
<dbReference type="EMBL" id="MF326975">
    <property type="protein sequence ID" value="AVP74321.1"/>
    <property type="molecule type" value="mRNA"/>
</dbReference>
<evidence type="ECO:0000259" key="6">
    <source>
        <dbReference type="SMART" id="SM00082"/>
    </source>
</evidence>
<evidence type="ECO:0000256" key="5">
    <source>
        <dbReference type="SAM" id="SignalP"/>
    </source>
</evidence>
<evidence type="ECO:0000256" key="3">
    <source>
        <dbReference type="ARBA" id="ARBA00022737"/>
    </source>
</evidence>
<protein>
    <submittedName>
        <fullName evidence="7">Leucine rich repeat only protein 1</fullName>
    </submittedName>
</protein>
<feature type="domain" description="LRRCT" evidence="6">
    <location>
        <begin position="492"/>
        <end position="544"/>
    </location>
</feature>
<evidence type="ECO:0000256" key="4">
    <source>
        <dbReference type="SAM" id="MobiDB-lite"/>
    </source>
</evidence>
<dbReference type="PANTHER" id="PTHR24369:SF210">
    <property type="entry name" value="CHAOPTIN-RELATED"/>
    <property type="match status" value="1"/>
</dbReference>
<feature type="chain" id="PRO_5015350121" evidence="5">
    <location>
        <begin position="25"/>
        <end position="704"/>
    </location>
</feature>
<dbReference type="SMART" id="SM00369">
    <property type="entry name" value="LRR_TYP"/>
    <property type="match status" value="12"/>
</dbReference>
<dbReference type="InterPro" id="IPR032675">
    <property type="entry name" value="LRR_dom_sf"/>
</dbReference>
<dbReference type="InterPro" id="IPR001611">
    <property type="entry name" value="Leu-rich_rpt"/>
</dbReference>